<gene>
    <name evidence="9" type="ORF">NCGR_LOCUS44305</name>
</gene>
<dbReference type="InterPro" id="IPR006843">
    <property type="entry name" value="PAP/fibrillin_dom"/>
</dbReference>
<keyword evidence="6" id="KW-0472">Membrane</keyword>
<keyword evidence="3" id="KW-0934">Plastid</keyword>
<feature type="domain" description="Plastid lipid-associated protein/fibrillin conserved" evidence="7">
    <location>
        <begin position="436"/>
        <end position="618"/>
    </location>
</feature>
<dbReference type="PANTHER" id="PTHR31906">
    <property type="entry name" value="PLASTID-LIPID-ASSOCIATED PROTEIN 4, CHLOROPLASTIC-RELATED"/>
    <property type="match status" value="1"/>
</dbReference>
<feature type="region of interest" description="Disordered" evidence="5">
    <location>
        <begin position="316"/>
        <end position="344"/>
    </location>
</feature>
<evidence type="ECO:0008006" key="11">
    <source>
        <dbReference type="Google" id="ProtNLM"/>
    </source>
</evidence>
<evidence type="ECO:0000259" key="8">
    <source>
        <dbReference type="Pfam" id="PF15469"/>
    </source>
</evidence>
<keyword evidence="6" id="KW-1133">Transmembrane helix</keyword>
<accession>A0A811QX63</accession>
<evidence type="ECO:0000256" key="3">
    <source>
        <dbReference type="ARBA" id="ARBA00022640"/>
    </source>
</evidence>
<sequence>MVRRIGGQGRNGVRALSIGVLSAVLVALVGDAAAAKVFVALVGEATAVEVLLVALAGESREASTDSRTQESATAAAEARSGKRTRMAWMVASSSALSRSSASAAQADESMGPWAIVEAQHGMGSGRVAAAFGGIRDATLDLLHILVAVHAEVYSGARPLLEKTMKILVEGLVDIFLSVFHENKTKDIRLLDANGFCQLMLELEYFESVLQTYFSPEAQQAMKSLQENLLEKACESVAEAMENPGHQRRPTRGSEDAASDDRQPSVSPDDLLVLAQQYSSDLLQGELERTRLNIACFMESTLQSTAAPAGSKPAAYSSYQAQVPQHAPVQTSSPSFRRQQTGTSSPVVSRRRRWFVVIGIQVCMLCGGIYRATAKCHRATATTSGRGAPSHCALLLPPRHRRRARGSVRAVPPEQSSLPQAPAAAAAAAVYGTAGDVKAALYGALDGANRGIFGMTSAKRSEIHGLVELLESRNPTPEPTAKLQDKVDGCWKLIYSTISILGKKRTKLGLRDFISLGDFLQIIDVKKEKAVNVIEFSARAFKIFSGKLTIEASYTVASQTRVDIKLQSSTITPEQLMNIFQKNYDMLLDIFNPEGWLEITYVDESVRIGRDDKENIFVLERTDPSEV</sequence>
<feature type="domain" description="Exocyst complex component EXOC2/Sec5 N-terminal" evidence="8">
    <location>
        <begin position="133"/>
        <end position="296"/>
    </location>
</feature>
<feature type="region of interest" description="Disordered" evidence="5">
    <location>
        <begin position="240"/>
        <end position="265"/>
    </location>
</feature>
<dbReference type="Pfam" id="PF04755">
    <property type="entry name" value="PAP_fibrillin"/>
    <property type="match status" value="1"/>
</dbReference>
<evidence type="ECO:0000313" key="9">
    <source>
        <dbReference type="EMBL" id="CAD6260882.1"/>
    </source>
</evidence>
<protein>
    <recommendedName>
        <fullName evidence="11">Plastid lipid-associated protein/fibrillin conserved domain-containing protein</fullName>
    </recommendedName>
</protein>
<keyword evidence="10" id="KW-1185">Reference proteome</keyword>
<evidence type="ECO:0000256" key="1">
    <source>
        <dbReference type="ARBA" id="ARBA00004474"/>
    </source>
</evidence>
<feature type="compositionally biased region" description="Basic and acidic residues" evidence="5">
    <location>
        <begin position="251"/>
        <end position="262"/>
    </location>
</feature>
<reference evidence="9" key="1">
    <citation type="submission" date="2020-10" db="EMBL/GenBank/DDBJ databases">
        <authorList>
            <person name="Han B."/>
            <person name="Lu T."/>
            <person name="Zhao Q."/>
            <person name="Huang X."/>
            <person name="Zhao Y."/>
        </authorList>
    </citation>
    <scope>NUCLEOTIDE SEQUENCE</scope>
</reference>
<dbReference type="AlphaFoldDB" id="A0A811QX63"/>
<evidence type="ECO:0000259" key="7">
    <source>
        <dbReference type="Pfam" id="PF04755"/>
    </source>
</evidence>
<evidence type="ECO:0000256" key="5">
    <source>
        <dbReference type="SAM" id="MobiDB-lite"/>
    </source>
</evidence>
<evidence type="ECO:0000256" key="6">
    <source>
        <dbReference type="SAM" id="Phobius"/>
    </source>
</evidence>
<dbReference type="GO" id="GO:0009536">
    <property type="term" value="C:plastid"/>
    <property type="evidence" value="ECO:0007669"/>
    <property type="project" value="UniProtKB-SubCell"/>
</dbReference>
<keyword evidence="4" id="KW-0809">Transit peptide</keyword>
<name>A0A811QX63_9POAL</name>
<feature type="transmembrane region" description="Helical" evidence="6">
    <location>
        <begin position="12"/>
        <end position="29"/>
    </location>
</feature>
<evidence type="ECO:0000256" key="2">
    <source>
        <dbReference type="ARBA" id="ARBA00022448"/>
    </source>
</evidence>
<dbReference type="EMBL" id="CAJGYO010000011">
    <property type="protein sequence ID" value="CAD6260882.1"/>
    <property type="molecule type" value="Genomic_DNA"/>
</dbReference>
<comment type="subcellular location">
    <subcellularLocation>
        <location evidence="1">Plastid</location>
    </subcellularLocation>
</comment>
<evidence type="ECO:0000313" key="10">
    <source>
        <dbReference type="Proteomes" id="UP000604825"/>
    </source>
</evidence>
<dbReference type="OrthoDB" id="201321at2759"/>
<keyword evidence="2" id="KW-0813">Transport</keyword>
<dbReference type="Proteomes" id="UP000604825">
    <property type="component" value="Unassembled WGS sequence"/>
</dbReference>
<evidence type="ECO:0000256" key="4">
    <source>
        <dbReference type="ARBA" id="ARBA00022946"/>
    </source>
</evidence>
<proteinExistence type="predicted"/>
<comment type="caution">
    <text evidence="9">The sequence shown here is derived from an EMBL/GenBank/DDBJ whole genome shotgun (WGS) entry which is preliminary data.</text>
</comment>
<dbReference type="Pfam" id="PF15469">
    <property type="entry name" value="Sec5"/>
    <property type="match status" value="1"/>
</dbReference>
<keyword evidence="6" id="KW-0812">Transmembrane</keyword>
<dbReference type="InterPro" id="IPR039633">
    <property type="entry name" value="PAP"/>
</dbReference>
<organism evidence="9 10">
    <name type="scientific">Miscanthus lutarioriparius</name>
    <dbReference type="NCBI Taxonomy" id="422564"/>
    <lineage>
        <taxon>Eukaryota</taxon>
        <taxon>Viridiplantae</taxon>
        <taxon>Streptophyta</taxon>
        <taxon>Embryophyta</taxon>
        <taxon>Tracheophyta</taxon>
        <taxon>Spermatophyta</taxon>
        <taxon>Magnoliopsida</taxon>
        <taxon>Liliopsida</taxon>
        <taxon>Poales</taxon>
        <taxon>Poaceae</taxon>
        <taxon>PACMAD clade</taxon>
        <taxon>Panicoideae</taxon>
        <taxon>Andropogonodae</taxon>
        <taxon>Andropogoneae</taxon>
        <taxon>Saccharinae</taxon>
        <taxon>Miscanthus</taxon>
    </lineage>
</organism>
<dbReference type="InterPro" id="IPR039481">
    <property type="entry name" value="EXOC2/Sec5_N_dom"/>
</dbReference>